<dbReference type="Pfam" id="PF00480">
    <property type="entry name" value="ROK"/>
    <property type="match status" value="1"/>
</dbReference>
<comment type="similarity">
    <text evidence="1">Belongs to the ROK (NagC/XylR) family.</text>
</comment>
<feature type="region of interest" description="Disordered" evidence="2">
    <location>
        <begin position="1"/>
        <end position="20"/>
    </location>
</feature>
<dbReference type="Gene3D" id="3.30.420.40">
    <property type="match status" value="2"/>
</dbReference>
<comment type="caution">
    <text evidence="3">The sequence shown here is derived from an EMBL/GenBank/DDBJ whole genome shotgun (WGS) entry which is preliminary data.</text>
</comment>
<dbReference type="SUPFAM" id="SSF53067">
    <property type="entry name" value="Actin-like ATPase domain"/>
    <property type="match status" value="1"/>
</dbReference>
<dbReference type="InterPro" id="IPR000600">
    <property type="entry name" value="ROK"/>
</dbReference>
<dbReference type="RefSeq" id="WP_190210078.1">
    <property type="nucleotide sequence ID" value="NZ_BNBO01000005.1"/>
</dbReference>
<keyword evidence="3" id="KW-0808">Transferase</keyword>
<dbReference type="PANTHER" id="PTHR18964:SF149">
    <property type="entry name" value="BIFUNCTIONAL UDP-N-ACETYLGLUCOSAMINE 2-EPIMERASE_N-ACETYLMANNOSAMINE KINASE"/>
    <property type="match status" value="1"/>
</dbReference>
<evidence type="ECO:0000256" key="2">
    <source>
        <dbReference type="SAM" id="MobiDB-lite"/>
    </source>
</evidence>
<proteinExistence type="inferred from homology"/>
<dbReference type="SUPFAM" id="SSF46785">
    <property type="entry name" value="Winged helix' DNA-binding domain"/>
    <property type="match status" value="1"/>
</dbReference>
<dbReference type="PANTHER" id="PTHR18964">
    <property type="entry name" value="ROK (REPRESSOR, ORF, KINASE) FAMILY"/>
    <property type="match status" value="1"/>
</dbReference>
<organism evidence="3 4">
    <name type="scientific">Kitasatospora indigofera</name>
    <dbReference type="NCBI Taxonomy" id="67307"/>
    <lineage>
        <taxon>Bacteria</taxon>
        <taxon>Bacillati</taxon>
        <taxon>Actinomycetota</taxon>
        <taxon>Actinomycetes</taxon>
        <taxon>Kitasatosporales</taxon>
        <taxon>Streptomycetaceae</taxon>
        <taxon>Kitasatospora</taxon>
    </lineage>
</organism>
<evidence type="ECO:0000256" key="1">
    <source>
        <dbReference type="ARBA" id="ARBA00006479"/>
    </source>
</evidence>
<accession>A0A919KMK6</accession>
<sequence>MLSLVAPPTHGRTPLPTEGGGAGAVLRAVLAGGPLTRSAVGRATGLSPAAVSRHTADLTGLGLLRELPPPDGPPRAGRPRLPLDIDTRHHLACGVHIGVPWLTFALLDLRGRVVAHERLPRRGDAAAVLGTVRAYLPGFLARRAAGHSLLGLGVVTGGWVDSGSGSVVAHGPLGWHDVPVRDILADTVRLPVHVDSHARALAQAELLFGAGSTATELVQLFVGNVVDAAIATGGSVLHGRRSRAGDIGHLAVPGSTEACSCGRTGCLQATVADRTLARRAHALGLVPRPDFDLLLQLTAAGSPAAVRLFEERLRLVAPAAGLLLDVLNPEVLVVSEAGMTVAPRLRPYLAEQIRRHSNAAPEQLVTATAFGVEVLAVAACAGVLDSVYQRPMELRTAGRSTARTMR</sequence>
<dbReference type="InterPro" id="IPR036388">
    <property type="entry name" value="WH-like_DNA-bd_sf"/>
</dbReference>
<keyword evidence="3" id="KW-0418">Kinase</keyword>
<keyword evidence="4" id="KW-1185">Reference proteome</keyword>
<dbReference type="GeneID" id="95352105"/>
<dbReference type="AlphaFoldDB" id="A0A919KMK6"/>
<evidence type="ECO:0000313" key="4">
    <source>
        <dbReference type="Proteomes" id="UP000617734"/>
    </source>
</evidence>
<reference evidence="3" key="1">
    <citation type="journal article" date="2014" name="Int. J. Syst. Evol. Microbiol.">
        <title>Complete genome sequence of Corynebacterium casei LMG S-19264T (=DSM 44701T), isolated from a smear-ripened cheese.</title>
        <authorList>
            <consortium name="US DOE Joint Genome Institute (JGI-PGF)"/>
            <person name="Walter F."/>
            <person name="Albersmeier A."/>
            <person name="Kalinowski J."/>
            <person name="Ruckert C."/>
        </authorList>
    </citation>
    <scope>NUCLEOTIDE SEQUENCE</scope>
    <source>
        <strain evidence="3">JCM 4646</strain>
    </source>
</reference>
<evidence type="ECO:0000313" key="3">
    <source>
        <dbReference type="EMBL" id="GHH64657.1"/>
    </source>
</evidence>
<dbReference type="Proteomes" id="UP000617734">
    <property type="component" value="Unassembled WGS sequence"/>
</dbReference>
<name>A0A919KMK6_9ACTN</name>
<dbReference type="GO" id="GO:0016301">
    <property type="term" value="F:kinase activity"/>
    <property type="evidence" value="ECO:0007669"/>
    <property type="project" value="UniProtKB-KW"/>
</dbReference>
<gene>
    <name evidence="3" type="ORF">GCM10018781_16110</name>
</gene>
<feature type="region of interest" description="Disordered" evidence="2">
    <location>
        <begin position="62"/>
        <end position="81"/>
    </location>
</feature>
<dbReference type="InterPro" id="IPR036390">
    <property type="entry name" value="WH_DNA-bd_sf"/>
</dbReference>
<protein>
    <submittedName>
        <fullName evidence="3">Sugar kinase</fullName>
    </submittedName>
</protein>
<dbReference type="InterPro" id="IPR043129">
    <property type="entry name" value="ATPase_NBD"/>
</dbReference>
<dbReference type="Gene3D" id="1.10.10.10">
    <property type="entry name" value="Winged helix-like DNA-binding domain superfamily/Winged helix DNA-binding domain"/>
    <property type="match status" value="1"/>
</dbReference>
<reference evidence="3" key="2">
    <citation type="submission" date="2020-09" db="EMBL/GenBank/DDBJ databases">
        <authorList>
            <person name="Sun Q."/>
            <person name="Ohkuma M."/>
        </authorList>
    </citation>
    <scope>NUCLEOTIDE SEQUENCE</scope>
    <source>
        <strain evidence="3">JCM 4646</strain>
    </source>
</reference>
<dbReference type="EMBL" id="BNBO01000005">
    <property type="protein sequence ID" value="GHH64657.1"/>
    <property type="molecule type" value="Genomic_DNA"/>
</dbReference>